<dbReference type="Proteomes" id="UP001057279">
    <property type="component" value="Linkage Group LG03"/>
</dbReference>
<accession>A0ACB9V8W0</accession>
<sequence>MPLVSSRYQIFFSQAGNNPPKIQDFKRRLMDENTFTENFNNQRWPSKTFLCYMVERLDDENTATPLDEHKGFVRNKGRDEPGEPCHAELYFLEQIRSWNLDRNQHYRLTCFISWTPCYNCAQKLTTFLEENHHISLHIFASRIYTVDDSGSHQSGLRALQVRAGITIMTSEDFERCWVTFVDHKEKPFQPWEGLEVKSKKLCEELQAILRHHVYGPILHTFEEEWVAKQTKRMLVMKVAPIQGFSAEWDYDKNEWKTDHVARLDPETFYFQFHNLLYAYGRNCSYICYRVKTWKHRSPVSFDWGVFHNQVYAGTHCHSERRFLSWFCAKKLRPDECYHITWFMSWSPCMKCAELVAGFLGMYQNVTLSIFTARLYYFQKPQYRKGLLRLSDQGACVDIMSYQEFKYCWKKFVYSQRRPFRPWKKLKRNYQLLAAELEDILGNTMNLLRETLFKQQFGNQPRVPPPYYRRKTYLCYQLKELDDLMLDKGCFRNKKQRHAEIRFIDKINSLNLNPSQSYKIICYITWSPCPNCASELVDFITRNDHLNLQIFASRLYFHWIKPFCRGLQQLQKAGISVAVMTHTEFEDCWEQFVDNQLRPFQPWDKLEQYSASIRRRLQRILTAPT</sequence>
<proteinExistence type="predicted"/>
<comment type="caution">
    <text evidence="1">The sequence shown here is derived from an EMBL/GenBank/DDBJ whole genome shotgun (WGS) entry which is preliminary data.</text>
</comment>
<name>A0ACB9V8W0_9CETA</name>
<evidence type="ECO:0000313" key="1">
    <source>
        <dbReference type="EMBL" id="KAI4586147.1"/>
    </source>
</evidence>
<keyword evidence="2" id="KW-1185">Reference proteome</keyword>
<protein>
    <submittedName>
        <fullName evidence="1">Uncharacterized protein</fullName>
    </submittedName>
</protein>
<dbReference type="EMBL" id="CM043028">
    <property type="protein sequence ID" value="KAI4586147.1"/>
    <property type="molecule type" value="Genomic_DNA"/>
</dbReference>
<organism evidence="1 2">
    <name type="scientific">Ovis ammon polii x Ovis aries</name>
    <dbReference type="NCBI Taxonomy" id="2918886"/>
    <lineage>
        <taxon>Eukaryota</taxon>
        <taxon>Metazoa</taxon>
        <taxon>Chordata</taxon>
        <taxon>Craniata</taxon>
        <taxon>Vertebrata</taxon>
        <taxon>Euteleostomi</taxon>
        <taxon>Mammalia</taxon>
        <taxon>Eutheria</taxon>
        <taxon>Laurasiatheria</taxon>
        <taxon>Artiodactyla</taxon>
        <taxon>Ruminantia</taxon>
        <taxon>Pecora</taxon>
        <taxon>Bovidae</taxon>
        <taxon>Caprinae</taxon>
        <taxon>Ovis</taxon>
    </lineage>
</organism>
<gene>
    <name evidence="1" type="ORF">MJG53_003934</name>
</gene>
<reference evidence="1" key="1">
    <citation type="submission" date="2022-03" db="EMBL/GenBank/DDBJ databases">
        <title>Genomic analyses of argali, domestic sheep and their hybrids provide insights into chromosomal evolution, heterosis and genetic basis of agronomic traits.</title>
        <authorList>
            <person name="Li M."/>
        </authorList>
    </citation>
    <scope>NUCLEOTIDE SEQUENCE</scope>
    <source>
        <strain evidence="1">F1 hybrid</strain>
    </source>
</reference>
<evidence type="ECO:0000313" key="2">
    <source>
        <dbReference type="Proteomes" id="UP001057279"/>
    </source>
</evidence>